<dbReference type="InterPro" id="IPR002347">
    <property type="entry name" value="SDR_fam"/>
</dbReference>
<proteinExistence type="inferred from homology"/>
<accession>A0A0E9NPR4</accession>
<name>A0A0E9NPR4_SAICN</name>
<evidence type="ECO:0000256" key="2">
    <source>
        <dbReference type="ARBA" id="ARBA00023002"/>
    </source>
</evidence>
<dbReference type="PANTHER" id="PTHR42901:SF1">
    <property type="entry name" value="ALCOHOL DEHYDROGENASE"/>
    <property type="match status" value="1"/>
</dbReference>
<gene>
    <name evidence="3" type="ORF">G7K_5502-t1</name>
</gene>
<reference evidence="3 4" key="2">
    <citation type="journal article" date="2014" name="J. Gen. Appl. Microbiol.">
        <title>The early diverging ascomycetous budding yeast Saitoella complicata has three histone deacetylases belonging to the Clr6, Hos2, and Rpd3 lineages.</title>
        <authorList>
            <person name="Nishida H."/>
            <person name="Matsumoto T."/>
            <person name="Kondo S."/>
            <person name="Hamamoto M."/>
            <person name="Yoshikawa H."/>
        </authorList>
    </citation>
    <scope>NUCLEOTIDE SEQUENCE [LARGE SCALE GENOMIC DNA]</scope>
    <source>
        <strain evidence="3 4">NRRL Y-17804</strain>
    </source>
</reference>
<dbReference type="STRING" id="698492.A0A0E9NPR4"/>
<comment type="similarity">
    <text evidence="1">Belongs to the short-chain dehydrogenases/reductases (SDR) family.</text>
</comment>
<dbReference type="InterPro" id="IPR036291">
    <property type="entry name" value="NAD(P)-bd_dom_sf"/>
</dbReference>
<organism evidence="3 4">
    <name type="scientific">Saitoella complicata (strain BCRC 22490 / CBS 7301 / JCM 7358 / NBRC 10748 / NRRL Y-17804)</name>
    <dbReference type="NCBI Taxonomy" id="698492"/>
    <lineage>
        <taxon>Eukaryota</taxon>
        <taxon>Fungi</taxon>
        <taxon>Dikarya</taxon>
        <taxon>Ascomycota</taxon>
        <taxon>Taphrinomycotina</taxon>
        <taxon>Taphrinomycotina incertae sedis</taxon>
        <taxon>Saitoella</taxon>
    </lineage>
</organism>
<comment type="caution">
    <text evidence="3">The sequence shown here is derived from an EMBL/GenBank/DDBJ whole genome shotgun (WGS) entry which is preliminary data.</text>
</comment>
<dbReference type="OMA" id="VICCIFR"/>
<sequence>MSLRAVSECEFASDFISFLKFPEGALQTGMRRPSPLPICASSGRSVSFHAENCTSLQKAPIQLLTTDHSQQITMSIEGKHHDIYPAIDPSNPSSGLANAAEGRTVIITGAGRGIGRSIALNHAKANAKIIVLAARTASQLTEVAEEIKKINEGIKILEVETDITDASSVKNLIEKAVQATGNDGLYTLFNNAGILEPNLTIAESDPDTWFKTWEVNLKSTYLPTHYLLPRLSPTTPKPHYIINTSSIGSRGTRAGFSAYQPSKTAINRFTAFLDTEHHVSHNLITFAVHPGGVMTELARESMPKDTWGLLCDTPELMGGFGVWVGSGACDWARGRYLECNWDVEEIGSKKGEVEGGSEWGRTIVVV</sequence>
<dbReference type="CDD" id="cd05233">
    <property type="entry name" value="SDR_c"/>
    <property type="match status" value="1"/>
</dbReference>
<keyword evidence="4" id="KW-1185">Reference proteome</keyword>
<dbReference type="Proteomes" id="UP000033140">
    <property type="component" value="Unassembled WGS sequence"/>
</dbReference>
<evidence type="ECO:0000313" key="3">
    <source>
        <dbReference type="EMBL" id="GAO51400.1"/>
    </source>
</evidence>
<evidence type="ECO:0000256" key="1">
    <source>
        <dbReference type="ARBA" id="ARBA00006484"/>
    </source>
</evidence>
<evidence type="ECO:0000313" key="4">
    <source>
        <dbReference type="Proteomes" id="UP000033140"/>
    </source>
</evidence>
<dbReference type="EMBL" id="BACD03000045">
    <property type="protein sequence ID" value="GAO51400.1"/>
    <property type="molecule type" value="Genomic_DNA"/>
</dbReference>
<keyword evidence="2" id="KW-0560">Oxidoreductase</keyword>
<dbReference type="GO" id="GO:0016491">
    <property type="term" value="F:oxidoreductase activity"/>
    <property type="evidence" value="ECO:0007669"/>
    <property type="project" value="UniProtKB-KW"/>
</dbReference>
<dbReference type="SUPFAM" id="SSF51735">
    <property type="entry name" value="NAD(P)-binding Rossmann-fold domains"/>
    <property type="match status" value="1"/>
</dbReference>
<dbReference type="AlphaFoldDB" id="A0A0E9NPR4"/>
<dbReference type="Pfam" id="PF00106">
    <property type="entry name" value="adh_short"/>
    <property type="match status" value="1"/>
</dbReference>
<reference evidence="3 4" key="3">
    <citation type="journal article" date="2015" name="Genome Announc.">
        <title>Draft Genome Sequence of the Archiascomycetous Yeast Saitoella complicata.</title>
        <authorList>
            <person name="Yamauchi K."/>
            <person name="Kondo S."/>
            <person name="Hamamoto M."/>
            <person name="Takahashi Y."/>
            <person name="Ogura Y."/>
            <person name="Hayashi T."/>
            <person name="Nishida H."/>
        </authorList>
    </citation>
    <scope>NUCLEOTIDE SEQUENCE [LARGE SCALE GENOMIC DNA]</scope>
    <source>
        <strain evidence="3 4">NRRL Y-17804</strain>
    </source>
</reference>
<dbReference type="PANTHER" id="PTHR42901">
    <property type="entry name" value="ALCOHOL DEHYDROGENASE"/>
    <property type="match status" value="1"/>
</dbReference>
<dbReference type="Gene3D" id="3.40.50.720">
    <property type="entry name" value="NAD(P)-binding Rossmann-like Domain"/>
    <property type="match status" value="1"/>
</dbReference>
<reference evidence="3 4" key="1">
    <citation type="journal article" date="2011" name="J. Gen. Appl. Microbiol.">
        <title>Draft genome sequencing of the enigmatic yeast Saitoella complicata.</title>
        <authorList>
            <person name="Nishida H."/>
            <person name="Hamamoto M."/>
            <person name="Sugiyama J."/>
        </authorList>
    </citation>
    <scope>NUCLEOTIDE SEQUENCE [LARGE SCALE GENOMIC DNA]</scope>
    <source>
        <strain evidence="3 4">NRRL Y-17804</strain>
    </source>
</reference>
<protein>
    <recommendedName>
        <fullName evidence="5">NAD(P)-binding protein</fullName>
    </recommendedName>
</protein>
<dbReference type="PRINTS" id="PR00081">
    <property type="entry name" value="GDHRDH"/>
</dbReference>
<evidence type="ECO:0008006" key="5">
    <source>
        <dbReference type="Google" id="ProtNLM"/>
    </source>
</evidence>